<dbReference type="InterPro" id="IPR032557">
    <property type="entry name" value="DUF4935"/>
</dbReference>
<reference evidence="2 3" key="1">
    <citation type="submission" date="2018-03" db="EMBL/GenBank/DDBJ databases">
        <title>Genome sequence of Clostridium thermopalmarium DSM 5974.</title>
        <authorList>
            <person name="Poehlein A."/>
            <person name="Daniel R."/>
        </authorList>
    </citation>
    <scope>NUCLEOTIDE SEQUENCE [LARGE SCALE GENOMIC DNA]</scope>
    <source>
        <strain evidence="2 3">DSM 5974</strain>
    </source>
</reference>
<dbReference type="Pfam" id="PF16289">
    <property type="entry name" value="PIN_12"/>
    <property type="match status" value="1"/>
</dbReference>
<dbReference type="OrthoDB" id="2042903at2"/>
<comment type="caution">
    <text evidence="2">The sequence shown here is derived from an EMBL/GenBank/DDBJ whole genome shotgun (WGS) entry which is preliminary data.</text>
</comment>
<evidence type="ECO:0000259" key="1">
    <source>
        <dbReference type="Pfam" id="PF16289"/>
    </source>
</evidence>
<accession>A0A2T0AVD3</accession>
<name>A0A2T0AVD3_9CLOT</name>
<feature type="domain" description="DUF4935" evidence="1">
    <location>
        <begin position="4"/>
        <end position="196"/>
    </location>
</feature>
<organism evidence="2 3">
    <name type="scientific">Clostridium thermopalmarium DSM 5974</name>
    <dbReference type="NCBI Taxonomy" id="1121340"/>
    <lineage>
        <taxon>Bacteria</taxon>
        <taxon>Bacillati</taxon>
        <taxon>Bacillota</taxon>
        <taxon>Clostridia</taxon>
        <taxon>Eubacteriales</taxon>
        <taxon>Clostridiaceae</taxon>
        <taxon>Clostridium</taxon>
    </lineage>
</organism>
<dbReference type="AlphaFoldDB" id="A0A2T0AVD3"/>
<keyword evidence="3" id="KW-1185">Reference proteome</keyword>
<dbReference type="EMBL" id="PVXN01000016">
    <property type="protein sequence ID" value="PRR74526.1"/>
    <property type="molecule type" value="Genomic_DNA"/>
</dbReference>
<evidence type="ECO:0000313" key="3">
    <source>
        <dbReference type="Proteomes" id="UP000239614"/>
    </source>
</evidence>
<dbReference type="RefSeq" id="WP_106024145.1">
    <property type="nucleotide sequence ID" value="NZ_PVXN01000016.1"/>
</dbReference>
<dbReference type="Proteomes" id="UP000239614">
    <property type="component" value="Unassembled WGS sequence"/>
</dbReference>
<protein>
    <recommendedName>
        <fullName evidence="1">DUF4935 domain-containing protein</fullName>
    </recommendedName>
</protein>
<gene>
    <name evidence="2" type="ORF">CPAL_08590</name>
</gene>
<proteinExistence type="predicted"/>
<evidence type="ECO:0000313" key="2">
    <source>
        <dbReference type="EMBL" id="PRR74526.1"/>
    </source>
</evidence>
<sequence>MKFLFLDTNIYLDMVVYRNKENPPKSYDYLLKLLEFDQVKLIIPKIVITEVKRHLEDEIDKVGENLKSLKNSVEGMYWISNTEDVQNFDAKVKMLSKTVNQVLDEFKKNNLNYKNEFKDKLEKIFSNKNNILIDETQELIFNVNKRMIYKLCPFHIKGKESFADALILETLINIEKFIELRDEDEIYFITKNYKDFSKSKENKAEIHPHILESLINNGLDKQVKYSLRFYKTLMDNFKEELESVDELESLFLDTLAEEEAEREAWETDIENMARNSVGLSSLPSDDSIVEWVNESGPIEDLKQAINEYEHVISRIDEYINKYYDLEDNLMHTCVENLLSLVDNFNKKSGFLTINLNKNDDERKIVHEILEFINTYVVDIDLLHQIYDNYEIKDYFDLETLLDIRDFQNNRIQLNAEGYFNPESFGQDTIELKILKNSVVQAEGYIEISYGGIEFDEDGGVDNGCQESIEFHIDNIINYLKTIVSSSLDSIKEAVCMLDKFIDFIGIYEA</sequence>